<dbReference type="EMBL" id="CP051684">
    <property type="protein sequence ID" value="QJD89306.1"/>
    <property type="molecule type" value="Genomic_DNA"/>
</dbReference>
<dbReference type="Proteomes" id="UP000503117">
    <property type="component" value="Chromosome"/>
</dbReference>
<dbReference type="PANTHER" id="PTHR11102">
    <property type="entry name" value="SEL-1-LIKE PROTEIN"/>
    <property type="match status" value="1"/>
</dbReference>
<dbReference type="RefSeq" id="WP_169110886.1">
    <property type="nucleotide sequence ID" value="NZ_CP051684.1"/>
</dbReference>
<gene>
    <name evidence="1" type="ORF">HH213_03785</name>
</gene>
<dbReference type="InterPro" id="IPR050767">
    <property type="entry name" value="Sel1_AlgK"/>
</dbReference>
<sequence>MRTLTAALLSSVLLFGCQMQQEKPTSAQIEVTGMKAKQEADAHAERKLIAWSEQNLPVAQRELAILYQSRPEQRADALKLFEQAARGGDVEAAFQLGEMLRIGVLGVPAAPAAAAPWYALAAQHQHARAALALGLMVRNGNGVPRDTARAARLLTQAAELGNAHAMFLLSNIYREGDGVAQDTVKARSWLEEAAEHEYPPALQELAMTVQLGDALSARDERRAGELMKEASEHRRNNWNRF</sequence>
<dbReference type="SUPFAM" id="SSF81901">
    <property type="entry name" value="HCP-like"/>
    <property type="match status" value="1"/>
</dbReference>
<evidence type="ECO:0000313" key="2">
    <source>
        <dbReference type="Proteomes" id="UP000503117"/>
    </source>
</evidence>
<reference evidence="1 2" key="1">
    <citation type="submission" date="2020-04" db="EMBL/GenBank/DDBJ databases">
        <title>Genome sequencing of novel species.</title>
        <authorList>
            <person name="Heo J."/>
            <person name="Kim S.-J."/>
            <person name="Kim J.-S."/>
            <person name="Hong S.-B."/>
            <person name="Kwon S.-W."/>
        </authorList>
    </citation>
    <scope>NUCLEOTIDE SEQUENCE [LARGE SCALE GENOMIC DNA]</scope>
    <source>
        <strain evidence="1 2">AF9R3</strain>
    </source>
</reference>
<proteinExistence type="predicted"/>
<protein>
    <submittedName>
        <fullName evidence="1">Sel1 repeat family protein</fullName>
    </submittedName>
</protein>
<dbReference type="Pfam" id="PF08238">
    <property type="entry name" value="Sel1"/>
    <property type="match status" value="5"/>
</dbReference>
<organism evidence="1 2">
    <name type="scientific">Duganella dendranthematis</name>
    <dbReference type="NCBI Taxonomy" id="2728021"/>
    <lineage>
        <taxon>Bacteria</taxon>
        <taxon>Pseudomonadati</taxon>
        <taxon>Pseudomonadota</taxon>
        <taxon>Betaproteobacteria</taxon>
        <taxon>Burkholderiales</taxon>
        <taxon>Oxalobacteraceae</taxon>
        <taxon>Telluria group</taxon>
        <taxon>Duganella</taxon>
    </lineage>
</organism>
<evidence type="ECO:0000313" key="1">
    <source>
        <dbReference type="EMBL" id="QJD89306.1"/>
    </source>
</evidence>
<dbReference type="InterPro" id="IPR011990">
    <property type="entry name" value="TPR-like_helical_dom_sf"/>
</dbReference>
<dbReference type="SMART" id="SM00671">
    <property type="entry name" value="SEL1"/>
    <property type="match status" value="5"/>
</dbReference>
<name>A0ABX6M4U9_9BURK</name>
<dbReference type="InterPro" id="IPR006597">
    <property type="entry name" value="Sel1-like"/>
</dbReference>
<dbReference type="Gene3D" id="1.25.40.10">
    <property type="entry name" value="Tetratricopeptide repeat domain"/>
    <property type="match status" value="1"/>
</dbReference>
<dbReference type="PANTHER" id="PTHR11102:SF160">
    <property type="entry name" value="ERAD-ASSOCIATED E3 UBIQUITIN-PROTEIN LIGASE COMPONENT HRD3"/>
    <property type="match status" value="1"/>
</dbReference>
<keyword evidence="2" id="KW-1185">Reference proteome</keyword>
<accession>A0ABX6M4U9</accession>
<dbReference type="PROSITE" id="PS51257">
    <property type="entry name" value="PROKAR_LIPOPROTEIN"/>
    <property type="match status" value="1"/>
</dbReference>